<dbReference type="GO" id="GO:0006357">
    <property type="term" value="P:regulation of transcription by RNA polymerase II"/>
    <property type="evidence" value="ECO:0007669"/>
    <property type="project" value="TreeGrafter"/>
</dbReference>
<evidence type="ECO:0000313" key="13">
    <source>
        <dbReference type="Proteomes" id="UP000606274"/>
    </source>
</evidence>
<dbReference type="FunFam" id="3.30.40.10:FF:000116">
    <property type="entry name" value="Transcription factor 20 (AR1)"/>
    <property type="match status" value="1"/>
</dbReference>
<keyword evidence="9" id="KW-0539">Nucleus</keyword>
<feature type="region of interest" description="Disordered" evidence="10">
    <location>
        <begin position="482"/>
        <end position="642"/>
    </location>
</feature>
<evidence type="ECO:0000256" key="10">
    <source>
        <dbReference type="SAM" id="MobiDB-lite"/>
    </source>
</evidence>
<feature type="compositionally biased region" description="Basic and acidic residues" evidence="10">
    <location>
        <begin position="375"/>
        <end position="395"/>
    </location>
</feature>
<dbReference type="InterPro" id="IPR013083">
    <property type="entry name" value="Znf_RING/FYVE/PHD"/>
</dbReference>
<keyword evidence="8" id="KW-0010">Activator</keyword>
<keyword evidence="7" id="KW-0832">Ubl conjugation</keyword>
<evidence type="ECO:0000256" key="7">
    <source>
        <dbReference type="ARBA" id="ARBA00022843"/>
    </source>
</evidence>
<evidence type="ECO:0000313" key="12">
    <source>
        <dbReference type="EMBL" id="KAF7705069.1"/>
    </source>
</evidence>
<dbReference type="Proteomes" id="UP000606274">
    <property type="component" value="Unassembled WGS sequence"/>
</dbReference>
<dbReference type="PANTHER" id="PTHR14955">
    <property type="entry name" value="RETINOIC ACID INDUCED 1/TRANSCRIPTION FACTOR 20"/>
    <property type="match status" value="1"/>
</dbReference>
<comment type="subcellular location">
    <subcellularLocation>
        <location evidence="1">Nucleus</location>
    </subcellularLocation>
</comment>
<evidence type="ECO:0000256" key="2">
    <source>
        <dbReference type="ARBA" id="ARBA00022499"/>
    </source>
</evidence>
<dbReference type="PANTHER" id="PTHR14955:SF8">
    <property type="entry name" value="SI:CH211-165G14.1-RELATED"/>
    <property type="match status" value="1"/>
</dbReference>
<feature type="region of interest" description="Disordered" evidence="10">
    <location>
        <begin position="373"/>
        <end position="400"/>
    </location>
</feature>
<dbReference type="SMART" id="SM00249">
    <property type="entry name" value="PHD"/>
    <property type="match status" value="1"/>
</dbReference>
<accession>A0A8T0BDR8</accession>
<feature type="compositionally biased region" description="Polar residues" evidence="10">
    <location>
        <begin position="502"/>
        <end position="512"/>
    </location>
</feature>
<reference evidence="12" key="1">
    <citation type="submission" date="2020-08" db="EMBL/GenBank/DDBJ databases">
        <title>Chromosome-level assembly of Southern catfish (Silurus meridionalis) provides insights into visual adaptation to the nocturnal and benthic lifestyles.</title>
        <authorList>
            <person name="Zhang Y."/>
            <person name="Wang D."/>
            <person name="Peng Z."/>
        </authorList>
    </citation>
    <scope>NUCLEOTIDE SEQUENCE</scope>
    <source>
        <strain evidence="12">SWU-2019-XX</strain>
        <tissue evidence="12">Muscle</tissue>
    </source>
</reference>
<feature type="region of interest" description="Disordered" evidence="10">
    <location>
        <begin position="414"/>
        <end position="446"/>
    </location>
</feature>
<keyword evidence="6" id="KW-0862">Zinc</keyword>
<proteinExistence type="predicted"/>
<dbReference type="Pfam" id="PF13771">
    <property type="entry name" value="zf-HC5HC2H"/>
    <property type="match status" value="1"/>
</dbReference>
<comment type="caution">
    <text evidence="12">The sequence shown here is derived from an EMBL/GenBank/DDBJ whole genome shotgun (WGS) entry which is preliminary data.</text>
</comment>
<dbReference type="PROSITE" id="PS51805">
    <property type="entry name" value="EPHD"/>
    <property type="match status" value="1"/>
</dbReference>
<keyword evidence="2" id="KW-1017">Isopeptide bond</keyword>
<evidence type="ECO:0000256" key="3">
    <source>
        <dbReference type="ARBA" id="ARBA00022553"/>
    </source>
</evidence>
<evidence type="ECO:0000256" key="9">
    <source>
        <dbReference type="ARBA" id="ARBA00023242"/>
    </source>
</evidence>
<keyword evidence="3" id="KW-0597">Phosphoprotein</keyword>
<dbReference type="AlphaFoldDB" id="A0A8T0BDR8"/>
<evidence type="ECO:0000256" key="1">
    <source>
        <dbReference type="ARBA" id="ARBA00004123"/>
    </source>
</evidence>
<dbReference type="InterPro" id="IPR052440">
    <property type="entry name" value="Trans_Reg/Chrom_Remod"/>
</dbReference>
<feature type="compositionally biased region" description="Basic residues" evidence="10">
    <location>
        <begin position="574"/>
        <end position="583"/>
    </location>
</feature>
<feature type="domain" description="PHD-type" evidence="11">
    <location>
        <begin position="806"/>
        <end position="910"/>
    </location>
</feature>
<sequence length="987" mass="108403">MKGTLVFHNGTPVWSVRISIIDRCVLIRCGNSASFPCFAADMDQASDSSDGLQPQEHSASCNLPRVFDLTKNGEECLLKTNAIEALHIVQPPGWYLSSGTNGSVLPADQSDPSMQAGDQIQPDNALSNTTVTLSYVTRSHVFSAHDSLSQHSQIYGVPISKAFSLHPTAYDASQLVSDAAGAPLCVDVDQHCLQQVSVPVGLAACASPFDFVTPAQVVENVASLCYLQQAHNITGIQDVESLALETLRSLQQNGPTECKIPLNLDELQNGAVGSLWNAGSMDERFPAERGDDVADQHKNGNPEVLFLISRTDEPVILPNDPEPAGLAVSLNQELISALEDSMSPPFASLIEVKDVAILHQPAGYEIEENAFAEETNTRQDHVESDPLTSLDERDSSSGTDALITTVSTELTDHTIDTATAIEPDPALSEVQKEDPRGHKTHSPRRLFARKETLVRKELPPRTRRGMRLEAIVQNIFPSRYKSGHISSAKKSQRSQPDESARLGSSQQVSIGDNGSHLKAECPSKVVAETNETAVRSQEVSEETDVAKSNKISTSCSAAASKHSPDIPSLGRSPKPIKKSRKQAKTNTSLRMRKRTARPTSKHKKSSSKRCHLKTAGSKSAKKDPTPKKKRKKHKMGQSSMFSPQEPEIKLKYICYKEEKKEKRDETFSPFVHVELKAYPTCTVINYRDESARLSRGKTPASVAPGKMPTAPCLQFGRVSTEGTRWDTLACCLCGGSANAMDLGDLHGPYYPEGFKPEPRLPTKSREDDSSDSDSSSSQTRKPCLKLQAASRGTYQRWSTDGELSAKRSRVDTVTDWYSPPIVPLEASEYWLHEDCAIWSAGVCLVRGKLYGLDRAVKVAKETICSSCHEMGATLGCFFKGCPNKYHYICAMQSGCVLYEENFSMKCRKHKNKSIKGVSSNKQSIRTRIPSAVQPLPCHVTDKPLWDSDTTNLNAFSCRFTVTTFLLFLTTDTPTQLWQCLRLFTHEV</sequence>
<dbReference type="InterPro" id="IPR001965">
    <property type="entry name" value="Znf_PHD"/>
</dbReference>
<gene>
    <name evidence="12" type="ORF">HF521_020355</name>
</gene>
<dbReference type="GO" id="GO:0008270">
    <property type="term" value="F:zinc ion binding"/>
    <property type="evidence" value="ECO:0007669"/>
    <property type="project" value="UniProtKB-KW"/>
</dbReference>
<evidence type="ECO:0000256" key="6">
    <source>
        <dbReference type="ARBA" id="ARBA00022833"/>
    </source>
</evidence>
<evidence type="ECO:0000256" key="4">
    <source>
        <dbReference type="ARBA" id="ARBA00022723"/>
    </source>
</evidence>
<feature type="compositionally biased region" description="Basic and acidic residues" evidence="10">
    <location>
        <begin position="754"/>
        <end position="767"/>
    </location>
</feature>
<feature type="region of interest" description="Disordered" evidence="10">
    <location>
        <begin position="751"/>
        <end position="783"/>
    </location>
</feature>
<name>A0A8T0BDR8_SILME</name>
<evidence type="ECO:0000256" key="8">
    <source>
        <dbReference type="ARBA" id="ARBA00023159"/>
    </source>
</evidence>
<keyword evidence="4" id="KW-0479">Metal-binding</keyword>
<evidence type="ECO:0000259" key="11">
    <source>
        <dbReference type="PROSITE" id="PS51805"/>
    </source>
</evidence>
<dbReference type="EMBL" id="JABFDY010000007">
    <property type="protein sequence ID" value="KAF7705069.1"/>
    <property type="molecule type" value="Genomic_DNA"/>
</dbReference>
<organism evidence="12 13">
    <name type="scientific">Silurus meridionalis</name>
    <name type="common">Southern catfish</name>
    <name type="synonym">Silurus soldatovi meridionalis</name>
    <dbReference type="NCBI Taxonomy" id="175797"/>
    <lineage>
        <taxon>Eukaryota</taxon>
        <taxon>Metazoa</taxon>
        <taxon>Chordata</taxon>
        <taxon>Craniata</taxon>
        <taxon>Vertebrata</taxon>
        <taxon>Euteleostomi</taxon>
        <taxon>Actinopterygii</taxon>
        <taxon>Neopterygii</taxon>
        <taxon>Teleostei</taxon>
        <taxon>Ostariophysi</taxon>
        <taxon>Siluriformes</taxon>
        <taxon>Siluridae</taxon>
        <taxon>Silurus</taxon>
    </lineage>
</organism>
<keyword evidence="5" id="KW-0863">Zinc-finger</keyword>
<keyword evidence="13" id="KW-1185">Reference proteome</keyword>
<feature type="compositionally biased region" description="Basic residues" evidence="10">
    <location>
        <begin position="590"/>
        <end position="612"/>
    </location>
</feature>
<dbReference type="InterPro" id="IPR034732">
    <property type="entry name" value="EPHD"/>
</dbReference>
<evidence type="ECO:0000256" key="5">
    <source>
        <dbReference type="ARBA" id="ARBA00022771"/>
    </source>
</evidence>
<dbReference type="Gene3D" id="3.30.40.10">
    <property type="entry name" value="Zinc/RING finger domain, C3HC4 (zinc finger)"/>
    <property type="match status" value="1"/>
</dbReference>
<dbReference type="GO" id="GO:0005634">
    <property type="term" value="C:nucleus"/>
    <property type="evidence" value="ECO:0007669"/>
    <property type="project" value="UniProtKB-SubCell"/>
</dbReference>
<protein>
    <recommendedName>
        <fullName evidence="11">PHD-type domain-containing protein</fullName>
    </recommendedName>
</protein>